<dbReference type="Proteomes" id="UP000320300">
    <property type="component" value="Unassembled WGS sequence"/>
</dbReference>
<organism evidence="2 3">
    <name type="scientific">Pedobacter westerhofensis</name>
    <dbReference type="NCBI Taxonomy" id="425512"/>
    <lineage>
        <taxon>Bacteria</taxon>
        <taxon>Pseudomonadati</taxon>
        <taxon>Bacteroidota</taxon>
        <taxon>Sphingobacteriia</taxon>
        <taxon>Sphingobacteriales</taxon>
        <taxon>Sphingobacteriaceae</taxon>
        <taxon>Pedobacter</taxon>
    </lineage>
</organism>
<evidence type="ECO:0000313" key="2">
    <source>
        <dbReference type="EMBL" id="SMO48336.1"/>
    </source>
</evidence>
<feature type="transmembrane region" description="Helical" evidence="1">
    <location>
        <begin position="38"/>
        <end position="55"/>
    </location>
</feature>
<accession>A0A521BMJ2</accession>
<reference evidence="2 3" key="1">
    <citation type="submission" date="2017-05" db="EMBL/GenBank/DDBJ databases">
        <authorList>
            <person name="Varghese N."/>
            <person name="Submissions S."/>
        </authorList>
    </citation>
    <scope>NUCLEOTIDE SEQUENCE [LARGE SCALE GENOMIC DNA]</scope>
    <source>
        <strain evidence="2 3">DSM 19036</strain>
    </source>
</reference>
<dbReference type="RefSeq" id="WP_415836120.1">
    <property type="nucleotide sequence ID" value="NZ_CBCSJO010000003.1"/>
</dbReference>
<dbReference type="EMBL" id="FXTN01000002">
    <property type="protein sequence ID" value="SMO48336.1"/>
    <property type="molecule type" value="Genomic_DNA"/>
</dbReference>
<sequence>MFKYLIVFCLVGMVLIYMGNYFDLQRQKISRKEYDRRVRLSIALMFIVIAVLVYLKRR</sequence>
<feature type="transmembrane region" description="Helical" evidence="1">
    <location>
        <begin position="5"/>
        <end position="22"/>
    </location>
</feature>
<evidence type="ECO:0000256" key="1">
    <source>
        <dbReference type="SAM" id="Phobius"/>
    </source>
</evidence>
<keyword evidence="3" id="KW-1185">Reference proteome</keyword>
<protein>
    <submittedName>
        <fullName evidence="2">Uncharacterized protein</fullName>
    </submittedName>
</protein>
<proteinExistence type="predicted"/>
<name>A0A521BMJ2_9SPHI</name>
<gene>
    <name evidence="2" type="ORF">SAMN06265348_102424</name>
</gene>
<keyword evidence="1" id="KW-1133">Transmembrane helix</keyword>
<evidence type="ECO:0000313" key="3">
    <source>
        <dbReference type="Proteomes" id="UP000320300"/>
    </source>
</evidence>
<keyword evidence="1" id="KW-0812">Transmembrane</keyword>
<dbReference type="AlphaFoldDB" id="A0A521BMJ2"/>
<keyword evidence="1" id="KW-0472">Membrane</keyword>